<organism evidence="2 3">
    <name type="scientific">Meloidogyne floridensis</name>
    <dbReference type="NCBI Taxonomy" id="298350"/>
    <lineage>
        <taxon>Eukaryota</taxon>
        <taxon>Metazoa</taxon>
        <taxon>Ecdysozoa</taxon>
        <taxon>Nematoda</taxon>
        <taxon>Chromadorea</taxon>
        <taxon>Rhabditida</taxon>
        <taxon>Tylenchina</taxon>
        <taxon>Tylenchomorpha</taxon>
        <taxon>Tylenchoidea</taxon>
        <taxon>Meloidogynidae</taxon>
        <taxon>Meloidogyninae</taxon>
        <taxon>Meloidogyne</taxon>
    </lineage>
</organism>
<dbReference type="WBParaSite" id="scf7180000422413.g8913">
    <property type="protein sequence ID" value="scf7180000422413.g8913"/>
    <property type="gene ID" value="scf7180000422413.g8913"/>
</dbReference>
<protein>
    <submittedName>
        <fullName evidence="3">RRM domain-containing protein</fullName>
    </submittedName>
</protein>
<accession>A0A915P3P6</accession>
<evidence type="ECO:0000313" key="3">
    <source>
        <dbReference type="WBParaSite" id="scf7180000422413.g8913"/>
    </source>
</evidence>
<feature type="compositionally biased region" description="Basic and acidic residues" evidence="1">
    <location>
        <begin position="1"/>
        <end position="10"/>
    </location>
</feature>
<name>A0A915P3P6_9BILA</name>
<feature type="region of interest" description="Disordered" evidence="1">
    <location>
        <begin position="1"/>
        <end position="20"/>
    </location>
</feature>
<reference evidence="3" key="1">
    <citation type="submission" date="2022-11" db="UniProtKB">
        <authorList>
            <consortium name="WormBaseParasite"/>
        </authorList>
    </citation>
    <scope>IDENTIFICATION</scope>
</reference>
<proteinExistence type="predicted"/>
<evidence type="ECO:0000256" key="1">
    <source>
        <dbReference type="SAM" id="MobiDB-lite"/>
    </source>
</evidence>
<evidence type="ECO:0000313" key="2">
    <source>
        <dbReference type="Proteomes" id="UP000887560"/>
    </source>
</evidence>
<sequence>MERQTNEENKLLSSNSHESREVNDNKNSILVIGSFAHCLGQLTSDTLRTLINQHAQEPGVRSYSEKISKLFYTNGDEFAFMQSHAAANWVIKGLNGMKVFGKDIQTEYVPDALFSKNCLKHAPVPNRILTSIEAKINGSSLDEPTCEKDPWELPKEDNVNGWGAVIDSWENVINSNPLCPDRKEVKLFK</sequence>
<keyword evidence="2" id="KW-1185">Reference proteome</keyword>
<dbReference type="AlphaFoldDB" id="A0A915P3P6"/>
<dbReference type="Proteomes" id="UP000887560">
    <property type="component" value="Unplaced"/>
</dbReference>